<evidence type="ECO:0000313" key="4">
    <source>
        <dbReference type="Proteomes" id="UP001201844"/>
    </source>
</evidence>
<dbReference type="Gene3D" id="3.40.50.2300">
    <property type="match status" value="2"/>
</dbReference>
<dbReference type="SUPFAM" id="SSF53822">
    <property type="entry name" value="Periplasmic binding protein-like I"/>
    <property type="match status" value="1"/>
</dbReference>
<dbReference type="RefSeq" id="WP_241602904.1">
    <property type="nucleotide sequence ID" value="NZ_JAKVIN010000007.1"/>
</dbReference>
<reference evidence="3 4" key="1">
    <citation type="submission" date="2022-02" db="EMBL/GenBank/DDBJ databases">
        <title>Shinella B3.7 sp. nov., isolated from Sediment (Zhairuo Island).</title>
        <authorList>
            <person name="Chen G."/>
        </authorList>
    </citation>
    <scope>NUCLEOTIDE SEQUENCE [LARGE SCALE GENOMIC DNA]</scope>
    <source>
        <strain evidence="3 4">B3.7</strain>
        <plasmid evidence="3">unnamed</plasmid>
    </source>
</reference>
<keyword evidence="4" id="KW-1185">Reference proteome</keyword>
<dbReference type="InterPro" id="IPR025997">
    <property type="entry name" value="SBP_2_dom"/>
</dbReference>
<evidence type="ECO:0000259" key="2">
    <source>
        <dbReference type="Pfam" id="PF13407"/>
    </source>
</evidence>
<comment type="caution">
    <text evidence="3">The sequence shown here is derived from an EMBL/GenBank/DDBJ whole genome shotgun (WGS) entry which is preliminary data.</text>
</comment>
<dbReference type="Proteomes" id="UP001201844">
    <property type="component" value="Unassembled WGS sequence"/>
</dbReference>
<proteinExistence type="predicted"/>
<sequence>MAAGHHDGFRFIEAGRVPGVGPTPPPTHARVTGKSSSSNKRGASRVEIRSNREENMSFFDDTVRLRRLAQEATEYAQFSRRSLLKGAAGVIGGAAFANSAVMASAEEITPPAPGKKVRIGVPLTYGPFNQPWRRGCWQIVKAVLDAGGEVVTVRGEPTKASEQAAARALLDHGIDALVMGIYSQESETAYIADEAHKRGIKTVGFTIPVKDSPAVMDDVWGTATTLGYFVQNYCKRQGTFAQTAEQRGYFTPFDMEVDMFELMCRYEPRMKVLPFIDGGQGTTDEISVGRKNMLSLLQANPEPGSLAGFISWWWPFTLGAGQALKQMNRDDVPLFNHYLSTQFLEAWAAKQVPVVFSCDSPFPEIGRKTGELAVKLARGEDVPNIVYRIPVITKTPDQAAEALTELKSMDEQAIALLKQFGG</sequence>
<organism evidence="3 4">
    <name type="scientific">Shinella sedimenti</name>
    <dbReference type="NCBI Taxonomy" id="2919913"/>
    <lineage>
        <taxon>Bacteria</taxon>
        <taxon>Pseudomonadati</taxon>
        <taxon>Pseudomonadota</taxon>
        <taxon>Alphaproteobacteria</taxon>
        <taxon>Hyphomicrobiales</taxon>
        <taxon>Rhizobiaceae</taxon>
        <taxon>Shinella</taxon>
    </lineage>
</organism>
<feature type="region of interest" description="Disordered" evidence="1">
    <location>
        <begin position="12"/>
        <end position="49"/>
    </location>
</feature>
<name>A0ABT0CQE0_9HYPH</name>
<protein>
    <submittedName>
        <fullName evidence="3">Substrate-binding domain-containing protein</fullName>
    </submittedName>
</protein>
<evidence type="ECO:0000256" key="1">
    <source>
        <dbReference type="SAM" id="MobiDB-lite"/>
    </source>
</evidence>
<dbReference type="EMBL" id="JAKVIN010000007">
    <property type="protein sequence ID" value="MCJ8150830.1"/>
    <property type="molecule type" value="Genomic_DNA"/>
</dbReference>
<geneLocation type="plasmid" evidence="3">
    <name>unnamed</name>
</geneLocation>
<dbReference type="InterPro" id="IPR028082">
    <property type="entry name" value="Peripla_BP_I"/>
</dbReference>
<accession>A0ABT0CQE0</accession>
<evidence type="ECO:0000313" key="3">
    <source>
        <dbReference type="EMBL" id="MCJ8150830.1"/>
    </source>
</evidence>
<keyword evidence="3" id="KW-0614">Plasmid</keyword>
<feature type="domain" description="Periplasmic binding protein" evidence="2">
    <location>
        <begin position="129"/>
        <end position="380"/>
    </location>
</feature>
<gene>
    <name evidence="3" type="ORF">MKI86_16915</name>
</gene>
<dbReference type="Pfam" id="PF13407">
    <property type="entry name" value="Peripla_BP_4"/>
    <property type="match status" value="1"/>
</dbReference>